<evidence type="ECO:0000256" key="1">
    <source>
        <dbReference type="ARBA" id="ARBA00022741"/>
    </source>
</evidence>
<dbReference type="STRING" id="269670.SAMN02982927_03000"/>
<dbReference type="EMBL" id="FOOY01000025">
    <property type="protein sequence ID" value="SFG85543.1"/>
    <property type="molecule type" value="Genomic_DNA"/>
</dbReference>
<dbReference type="AlphaFoldDB" id="A0A1I2V928"/>
<dbReference type="Pfam" id="PF00005">
    <property type="entry name" value="ABC_tran"/>
    <property type="match status" value="1"/>
</dbReference>
<keyword evidence="2 4" id="KW-0067">ATP-binding</keyword>
<evidence type="ECO:0000256" key="2">
    <source>
        <dbReference type="ARBA" id="ARBA00022840"/>
    </source>
</evidence>
<dbReference type="InterPro" id="IPR027417">
    <property type="entry name" value="P-loop_NTPase"/>
</dbReference>
<name>A0A1I2V928_9BACL</name>
<dbReference type="SMART" id="SM00382">
    <property type="entry name" value="AAA"/>
    <property type="match status" value="1"/>
</dbReference>
<sequence>MNYSGHYVLKGLNLKVRRGQIIGYIGPNGAGKSTTVRILLGLQQGYGGTARLFGEDIQTSGVAYKSRIGYVPETAEVYDMLTAHEYLVFSGGCYGMDEQWAERKARLLMDQFGLADVFDTRLSSFSKGMRQKVLIISSLLHNPDLLFFDEPLSGLDANSVLVFKEILAKLAGQGKTIFYSSHIMDIVEKISHRIVLLYDGQIAADGTFEELKAQNKEGSLEEIFNQLTGFHQHAQIAADFVSIVEEV</sequence>
<dbReference type="CDD" id="cd03230">
    <property type="entry name" value="ABC_DR_subfamily_A"/>
    <property type="match status" value="1"/>
</dbReference>
<evidence type="ECO:0000259" key="3">
    <source>
        <dbReference type="PROSITE" id="PS50893"/>
    </source>
</evidence>
<protein>
    <submittedName>
        <fullName evidence="4">ABC-2 type transport system ATP-binding protein</fullName>
    </submittedName>
</protein>
<dbReference type="SUPFAM" id="SSF52540">
    <property type="entry name" value="P-loop containing nucleoside triphosphate hydrolases"/>
    <property type="match status" value="1"/>
</dbReference>
<keyword evidence="1" id="KW-0547">Nucleotide-binding</keyword>
<organism evidence="4 5">
    <name type="scientific">Sporolactobacillus nakayamae</name>
    <dbReference type="NCBI Taxonomy" id="269670"/>
    <lineage>
        <taxon>Bacteria</taxon>
        <taxon>Bacillati</taxon>
        <taxon>Bacillota</taxon>
        <taxon>Bacilli</taxon>
        <taxon>Bacillales</taxon>
        <taxon>Sporolactobacillaceae</taxon>
        <taxon>Sporolactobacillus</taxon>
    </lineage>
</organism>
<dbReference type="InterPro" id="IPR003593">
    <property type="entry name" value="AAA+_ATPase"/>
</dbReference>
<dbReference type="GO" id="GO:0005524">
    <property type="term" value="F:ATP binding"/>
    <property type="evidence" value="ECO:0007669"/>
    <property type="project" value="UniProtKB-KW"/>
</dbReference>
<dbReference type="PROSITE" id="PS00211">
    <property type="entry name" value="ABC_TRANSPORTER_1"/>
    <property type="match status" value="1"/>
</dbReference>
<dbReference type="GO" id="GO:0016887">
    <property type="term" value="F:ATP hydrolysis activity"/>
    <property type="evidence" value="ECO:0007669"/>
    <property type="project" value="InterPro"/>
</dbReference>
<dbReference type="RefSeq" id="WP_245734297.1">
    <property type="nucleotide sequence ID" value="NZ_FOOY01000025.1"/>
</dbReference>
<dbReference type="PANTHER" id="PTHR43613">
    <property type="entry name" value="ABC TRANSPORTER, ATP-BINDING PROTEIN"/>
    <property type="match status" value="1"/>
</dbReference>
<evidence type="ECO:0000313" key="5">
    <source>
        <dbReference type="Proteomes" id="UP000198752"/>
    </source>
</evidence>
<proteinExistence type="predicted"/>
<dbReference type="PROSITE" id="PS50893">
    <property type="entry name" value="ABC_TRANSPORTER_2"/>
    <property type="match status" value="1"/>
</dbReference>
<dbReference type="InterPro" id="IPR017871">
    <property type="entry name" value="ABC_transporter-like_CS"/>
</dbReference>
<keyword evidence="5" id="KW-1185">Reference proteome</keyword>
<dbReference type="PANTHER" id="PTHR43613:SF1">
    <property type="entry name" value="ABC TRANSPORTER, ATP-BINDING PROTEIN"/>
    <property type="match status" value="1"/>
</dbReference>
<accession>A0A1I2V928</accession>
<reference evidence="5" key="1">
    <citation type="submission" date="2016-10" db="EMBL/GenBank/DDBJ databases">
        <authorList>
            <person name="Varghese N."/>
            <person name="Submissions S."/>
        </authorList>
    </citation>
    <scope>NUCLEOTIDE SEQUENCE [LARGE SCALE GENOMIC DNA]</scope>
    <source>
        <strain evidence="5">ATCC 700379</strain>
    </source>
</reference>
<dbReference type="Proteomes" id="UP000198752">
    <property type="component" value="Unassembled WGS sequence"/>
</dbReference>
<dbReference type="Gene3D" id="3.40.50.300">
    <property type="entry name" value="P-loop containing nucleotide triphosphate hydrolases"/>
    <property type="match status" value="1"/>
</dbReference>
<dbReference type="InterPro" id="IPR003439">
    <property type="entry name" value="ABC_transporter-like_ATP-bd"/>
</dbReference>
<feature type="domain" description="ABC transporter" evidence="3">
    <location>
        <begin position="1"/>
        <end position="224"/>
    </location>
</feature>
<gene>
    <name evidence="4" type="ORF">SAMN02982927_03000</name>
</gene>
<evidence type="ECO:0000313" key="4">
    <source>
        <dbReference type="EMBL" id="SFG85543.1"/>
    </source>
</evidence>